<dbReference type="InterPro" id="IPR004358">
    <property type="entry name" value="Sig_transdc_His_kin-like_C"/>
</dbReference>
<proteinExistence type="predicted"/>
<feature type="chain" id="PRO_5039490671" description="Histidine kinase/HSP90-like ATPase domain-containing protein" evidence="1">
    <location>
        <begin position="23"/>
        <end position="105"/>
    </location>
</feature>
<evidence type="ECO:0000256" key="1">
    <source>
        <dbReference type="SAM" id="SignalP"/>
    </source>
</evidence>
<name>A0A9D1MMR4_9FIRM</name>
<reference evidence="2" key="2">
    <citation type="journal article" date="2021" name="PeerJ">
        <title>Extensive microbial diversity within the chicken gut microbiome revealed by metagenomics and culture.</title>
        <authorList>
            <person name="Gilroy R."/>
            <person name="Ravi A."/>
            <person name="Getino M."/>
            <person name="Pursley I."/>
            <person name="Horton D.L."/>
            <person name="Alikhan N.F."/>
            <person name="Baker D."/>
            <person name="Gharbi K."/>
            <person name="Hall N."/>
            <person name="Watson M."/>
            <person name="Adriaenssens E.M."/>
            <person name="Foster-Nyarko E."/>
            <person name="Jarju S."/>
            <person name="Secka A."/>
            <person name="Antonio M."/>
            <person name="Oren A."/>
            <person name="Chaudhuri R.R."/>
            <person name="La Ragione R."/>
            <person name="Hildebrand F."/>
            <person name="Pallen M.J."/>
        </authorList>
    </citation>
    <scope>NUCLEOTIDE SEQUENCE</scope>
    <source>
        <strain evidence="2">9366</strain>
    </source>
</reference>
<dbReference type="EMBL" id="DVNJ01000029">
    <property type="protein sequence ID" value="HIU63099.1"/>
    <property type="molecule type" value="Genomic_DNA"/>
</dbReference>
<dbReference type="Proteomes" id="UP000824145">
    <property type="component" value="Unassembled WGS sequence"/>
</dbReference>
<dbReference type="Gene3D" id="3.30.565.10">
    <property type="entry name" value="Histidine kinase-like ATPase, C-terminal domain"/>
    <property type="match status" value="1"/>
</dbReference>
<dbReference type="InterPro" id="IPR036890">
    <property type="entry name" value="HATPase_C_sf"/>
</dbReference>
<dbReference type="SUPFAM" id="SSF55874">
    <property type="entry name" value="ATPase domain of HSP90 chaperone/DNA topoisomerase II/histidine kinase"/>
    <property type="match status" value="1"/>
</dbReference>
<accession>A0A9D1MMR4</accession>
<sequence>MKGVRSSGRLSLACAGALLAFAACDEEKQDVKGTGLGLAIVKNIVESNDGSVSAGREGGGFLIKIKLKINRAQKRDEKALPEEKKRGRGGKINKTAPNILYIFGA</sequence>
<organism evidence="2 3">
    <name type="scientific">Candidatus Caccalectryoclostridium excrementigallinarum</name>
    <dbReference type="NCBI Taxonomy" id="2840710"/>
    <lineage>
        <taxon>Bacteria</taxon>
        <taxon>Bacillati</taxon>
        <taxon>Bacillota</taxon>
        <taxon>Clostridia</taxon>
        <taxon>Christensenellales</taxon>
        <taxon>Christensenellaceae</taxon>
        <taxon>Christensenellaceae incertae sedis</taxon>
        <taxon>Candidatus Caccalectryoclostridium</taxon>
    </lineage>
</organism>
<comment type="caution">
    <text evidence="2">The sequence shown here is derived from an EMBL/GenBank/DDBJ whole genome shotgun (WGS) entry which is preliminary data.</text>
</comment>
<protein>
    <recommendedName>
        <fullName evidence="4">Histidine kinase/HSP90-like ATPase domain-containing protein</fullName>
    </recommendedName>
</protein>
<evidence type="ECO:0000313" key="3">
    <source>
        <dbReference type="Proteomes" id="UP000824145"/>
    </source>
</evidence>
<reference evidence="2" key="1">
    <citation type="submission" date="2020-10" db="EMBL/GenBank/DDBJ databases">
        <authorList>
            <person name="Gilroy R."/>
        </authorList>
    </citation>
    <scope>NUCLEOTIDE SEQUENCE</scope>
    <source>
        <strain evidence="2">9366</strain>
    </source>
</reference>
<evidence type="ECO:0008006" key="4">
    <source>
        <dbReference type="Google" id="ProtNLM"/>
    </source>
</evidence>
<dbReference type="PROSITE" id="PS51257">
    <property type="entry name" value="PROKAR_LIPOPROTEIN"/>
    <property type="match status" value="1"/>
</dbReference>
<feature type="signal peptide" evidence="1">
    <location>
        <begin position="1"/>
        <end position="22"/>
    </location>
</feature>
<dbReference type="AlphaFoldDB" id="A0A9D1MMR4"/>
<keyword evidence="1" id="KW-0732">Signal</keyword>
<dbReference type="GO" id="GO:0016772">
    <property type="term" value="F:transferase activity, transferring phosphorus-containing groups"/>
    <property type="evidence" value="ECO:0007669"/>
    <property type="project" value="InterPro"/>
</dbReference>
<evidence type="ECO:0000313" key="2">
    <source>
        <dbReference type="EMBL" id="HIU63099.1"/>
    </source>
</evidence>
<gene>
    <name evidence="2" type="ORF">IAB07_04985</name>
</gene>
<dbReference type="PRINTS" id="PR00344">
    <property type="entry name" value="BCTRLSENSOR"/>
</dbReference>